<organism evidence="1 2">
    <name type="scientific">Vanilla planifolia</name>
    <name type="common">Vanilla</name>
    <dbReference type="NCBI Taxonomy" id="51239"/>
    <lineage>
        <taxon>Eukaryota</taxon>
        <taxon>Viridiplantae</taxon>
        <taxon>Streptophyta</taxon>
        <taxon>Embryophyta</taxon>
        <taxon>Tracheophyta</taxon>
        <taxon>Spermatophyta</taxon>
        <taxon>Magnoliopsida</taxon>
        <taxon>Liliopsida</taxon>
        <taxon>Asparagales</taxon>
        <taxon>Orchidaceae</taxon>
        <taxon>Vanilloideae</taxon>
        <taxon>Vanilleae</taxon>
        <taxon>Vanilla</taxon>
    </lineage>
</organism>
<evidence type="ECO:0000313" key="1">
    <source>
        <dbReference type="EMBL" id="KAG0491234.1"/>
    </source>
</evidence>
<gene>
    <name evidence="1" type="ORF">HPP92_004632</name>
</gene>
<proteinExistence type="predicted"/>
<name>A0A835RLF4_VANPL</name>
<dbReference type="EMBL" id="JADCNL010000002">
    <property type="protein sequence ID" value="KAG0491234.1"/>
    <property type="molecule type" value="Genomic_DNA"/>
</dbReference>
<dbReference type="Proteomes" id="UP000636800">
    <property type="component" value="Chromosome 2"/>
</dbReference>
<keyword evidence="2" id="KW-1185">Reference proteome</keyword>
<evidence type="ECO:0000313" key="2">
    <source>
        <dbReference type="Proteomes" id="UP000636800"/>
    </source>
</evidence>
<reference evidence="1 2" key="1">
    <citation type="journal article" date="2020" name="Nat. Food">
        <title>A phased Vanilla planifolia genome enables genetic improvement of flavour and production.</title>
        <authorList>
            <person name="Hasing T."/>
            <person name="Tang H."/>
            <person name="Brym M."/>
            <person name="Khazi F."/>
            <person name="Huang T."/>
            <person name="Chambers A.H."/>
        </authorList>
    </citation>
    <scope>NUCLEOTIDE SEQUENCE [LARGE SCALE GENOMIC DNA]</scope>
    <source>
        <tissue evidence="1">Leaf</tissue>
    </source>
</reference>
<sequence>MVPSIWTRVDEQDGPSKVLVWFTKRAHQIEGGDGLHHLFSNLLHISSVGVVSRPSIV</sequence>
<protein>
    <submittedName>
        <fullName evidence="1">Uncharacterized protein</fullName>
    </submittedName>
</protein>
<dbReference type="AlphaFoldDB" id="A0A835RLF4"/>
<accession>A0A835RLF4</accession>
<comment type="caution">
    <text evidence="1">The sequence shown here is derived from an EMBL/GenBank/DDBJ whole genome shotgun (WGS) entry which is preliminary data.</text>
</comment>
<dbReference type="OrthoDB" id="566138at2759"/>